<evidence type="ECO:0000313" key="2">
    <source>
        <dbReference type="Proteomes" id="UP001259492"/>
    </source>
</evidence>
<protein>
    <submittedName>
        <fullName evidence="1">Uncharacterized protein</fullName>
    </submittedName>
</protein>
<comment type="caution">
    <text evidence="1">The sequence shown here is derived from an EMBL/GenBank/DDBJ whole genome shotgun (WGS) entry which is preliminary data.</text>
</comment>
<dbReference type="EMBL" id="JAVRIA010000001">
    <property type="protein sequence ID" value="MDT0557469.1"/>
    <property type="molecule type" value="Genomic_DNA"/>
</dbReference>
<dbReference type="RefSeq" id="WP_311426236.1">
    <property type="nucleotide sequence ID" value="NZ_JAVRIA010000001.1"/>
</dbReference>
<reference evidence="1 2" key="1">
    <citation type="submission" date="2023-09" db="EMBL/GenBank/DDBJ databases">
        <authorList>
            <person name="Rey-Velasco X."/>
        </authorList>
    </citation>
    <scope>NUCLEOTIDE SEQUENCE [LARGE SCALE GENOMIC DNA]</scope>
    <source>
        <strain evidence="1 2">W332</strain>
    </source>
</reference>
<evidence type="ECO:0000313" key="1">
    <source>
        <dbReference type="EMBL" id="MDT0557469.1"/>
    </source>
</evidence>
<proteinExistence type="predicted"/>
<accession>A0ABU2YH04</accession>
<gene>
    <name evidence="1" type="ORF">RM697_02340</name>
</gene>
<keyword evidence="2" id="KW-1185">Reference proteome</keyword>
<sequence length="122" mass="14211">MKLYSTTQKPLLLRIRVSLILILCLFAFNITSAQNDKHESKNIQWINFKIKNNSKNRNHFVVKGPKAEGSKFGYGFPMMPYEKRKEKWSVGTKIYKENKLGFRKLLVTITANDEGKVVNLFK</sequence>
<organism evidence="1 2">
    <name type="scientific">Microcosmobacter mediterraneus</name>
    <dbReference type="NCBI Taxonomy" id="3075607"/>
    <lineage>
        <taxon>Bacteria</taxon>
        <taxon>Pseudomonadati</taxon>
        <taxon>Bacteroidota</taxon>
        <taxon>Flavobacteriia</taxon>
        <taxon>Flavobacteriales</taxon>
        <taxon>Flavobacteriaceae</taxon>
        <taxon>Microcosmobacter</taxon>
    </lineage>
</organism>
<dbReference type="Proteomes" id="UP001259492">
    <property type="component" value="Unassembled WGS sequence"/>
</dbReference>
<name>A0ABU2YH04_9FLAO</name>